<dbReference type="EnsemblProtists" id="EKX41190">
    <property type="protein sequence ID" value="EKX41190"/>
    <property type="gene ID" value="GUITHDRAFT_142121"/>
</dbReference>
<dbReference type="OrthoDB" id="1721975at2759"/>
<reference evidence="2" key="3">
    <citation type="submission" date="2016-03" db="UniProtKB">
        <authorList>
            <consortium name="EnsemblProtists"/>
        </authorList>
    </citation>
    <scope>IDENTIFICATION</scope>
</reference>
<protein>
    <submittedName>
        <fullName evidence="1 2">Uncharacterized protein</fullName>
    </submittedName>
</protein>
<dbReference type="eggNOG" id="KOG0530">
    <property type="taxonomic scope" value="Eukaryota"/>
</dbReference>
<dbReference type="GO" id="GO:0004662">
    <property type="term" value="F:CAAX-protein geranylgeranyltransferase activity"/>
    <property type="evidence" value="ECO:0007669"/>
    <property type="project" value="TreeGrafter"/>
</dbReference>
<reference evidence="3" key="2">
    <citation type="submission" date="2012-11" db="EMBL/GenBank/DDBJ databases">
        <authorList>
            <person name="Kuo A."/>
            <person name="Curtis B.A."/>
            <person name="Tanifuji G."/>
            <person name="Burki F."/>
            <person name="Gruber A."/>
            <person name="Irimia M."/>
            <person name="Maruyama S."/>
            <person name="Arias M.C."/>
            <person name="Ball S.G."/>
            <person name="Gile G.H."/>
            <person name="Hirakawa Y."/>
            <person name="Hopkins J.F."/>
            <person name="Rensing S.A."/>
            <person name="Schmutz J."/>
            <person name="Symeonidi A."/>
            <person name="Elias M."/>
            <person name="Eveleigh R.J."/>
            <person name="Herman E.K."/>
            <person name="Klute M.J."/>
            <person name="Nakayama T."/>
            <person name="Obornik M."/>
            <person name="Reyes-Prieto A."/>
            <person name="Armbrust E.V."/>
            <person name="Aves S.J."/>
            <person name="Beiko R.G."/>
            <person name="Coutinho P."/>
            <person name="Dacks J.B."/>
            <person name="Durnford D.G."/>
            <person name="Fast N.M."/>
            <person name="Green B.R."/>
            <person name="Grisdale C."/>
            <person name="Hempe F."/>
            <person name="Henrissat B."/>
            <person name="Hoppner M.P."/>
            <person name="Ishida K.-I."/>
            <person name="Kim E."/>
            <person name="Koreny L."/>
            <person name="Kroth P.G."/>
            <person name="Liu Y."/>
            <person name="Malik S.-B."/>
            <person name="Maier U.G."/>
            <person name="McRose D."/>
            <person name="Mock T."/>
            <person name="Neilson J.A."/>
            <person name="Onodera N.T."/>
            <person name="Poole A.M."/>
            <person name="Pritham E.J."/>
            <person name="Richards T.A."/>
            <person name="Rocap G."/>
            <person name="Roy S.W."/>
            <person name="Sarai C."/>
            <person name="Schaack S."/>
            <person name="Shirato S."/>
            <person name="Slamovits C.H."/>
            <person name="Spencer D.F."/>
            <person name="Suzuki S."/>
            <person name="Worden A.Z."/>
            <person name="Zauner S."/>
            <person name="Barry K."/>
            <person name="Bell C."/>
            <person name="Bharti A.K."/>
            <person name="Crow J.A."/>
            <person name="Grimwood J."/>
            <person name="Kramer R."/>
            <person name="Lindquist E."/>
            <person name="Lucas S."/>
            <person name="Salamov A."/>
            <person name="McFadden G.I."/>
            <person name="Lane C.E."/>
            <person name="Keeling P.J."/>
            <person name="Gray M.W."/>
            <person name="Grigoriev I.V."/>
            <person name="Archibald J.M."/>
        </authorList>
    </citation>
    <scope>NUCLEOTIDE SEQUENCE</scope>
    <source>
        <strain evidence="3">CCMP2712</strain>
    </source>
</reference>
<evidence type="ECO:0000313" key="1">
    <source>
        <dbReference type="EMBL" id="EKX41190.1"/>
    </source>
</evidence>
<dbReference type="GeneID" id="17297953"/>
<organism evidence="1">
    <name type="scientific">Guillardia theta (strain CCMP2712)</name>
    <name type="common">Cryptophyte</name>
    <dbReference type="NCBI Taxonomy" id="905079"/>
    <lineage>
        <taxon>Eukaryota</taxon>
        <taxon>Cryptophyceae</taxon>
        <taxon>Pyrenomonadales</taxon>
        <taxon>Geminigeraceae</taxon>
        <taxon>Guillardia</taxon>
    </lineage>
</organism>
<dbReference type="PANTHER" id="PTHR11129:SF1">
    <property type="entry name" value="PROTEIN FARNESYLTRANSFERASE_GERANYLGERANYLTRANSFERASE TYPE-1 SUBUNIT ALPHA"/>
    <property type="match status" value="1"/>
</dbReference>
<dbReference type="KEGG" id="gtt:GUITHDRAFT_142121"/>
<dbReference type="EMBL" id="JH993025">
    <property type="protein sequence ID" value="EKX41190.1"/>
    <property type="molecule type" value="Genomic_DNA"/>
</dbReference>
<proteinExistence type="predicted"/>
<sequence>MTVKEDPRDRFVDLAQEMDGYSYSERPEWRDVVPMEQDKVGGQDDGPNPIVSINYSKEFRDTMSYFRAILAMDERIIRLNAANYTVWPFRRNQRYFLFKNTTDMSLEVCRREMTWALQELSLSPHNDSAWAFIRGLLLSHSIRDFPELVDALQTYSSSDSPPVGALELQAELLLENGGEDNRLAARRM</sequence>
<dbReference type="GO" id="GO:0005965">
    <property type="term" value="C:protein farnesyltransferase complex"/>
    <property type="evidence" value="ECO:0007669"/>
    <property type="project" value="TreeGrafter"/>
</dbReference>
<evidence type="ECO:0000313" key="2">
    <source>
        <dbReference type="EnsemblProtists" id="EKX41190"/>
    </source>
</evidence>
<reference evidence="1 3" key="1">
    <citation type="journal article" date="2012" name="Nature">
        <title>Algal genomes reveal evolutionary mosaicism and the fate of nucleomorphs.</title>
        <authorList>
            <consortium name="DOE Joint Genome Institute"/>
            <person name="Curtis B.A."/>
            <person name="Tanifuji G."/>
            <person name="Burki F."/>
            <person name="Gruber A."/>
            <person name="Irimia M."/>
            <person name="Maruyama S."/>
            <person name="Arias M.C."/>
            <person name="Ball S.G."/>
            <person name="Gile G.H."/>
            <person name="Hirakawa Y."/>
            <person name="Hopkins J.F."/>
            <person name="Kuo A."/>
            <person name="Rensing S.A."/>
            <person name="Schmutz J."/>
            <person name="Symeonidi A."/>
            <person name="Elias M."/>
            <person name="Eveleigh R.J."/>
            <person name="Herman E.K."/>
            <person name="Klute M.J."/>
            <person name="Nakayama T."/>
            <person name="Obornik M."/>
            <person name="Reyes-Prieto A."/>
            <person name="Armbrust E.V."/>
            <person name="Aves S.J."/>
            <person name="Beiko R.G."/>
            <person name="Coutinho P."/>
            <person name="Dacks J.B."/>
            <person name="Durnford D.G."/>
            <person name="Fast N.M."/>
            <person name="Green B.R."/>
            <person name="Grisdale C.J."/>
            <person name="Hempel F."/>
            <person name="Henrissat B."/>
            <person name="Hoppner M.P."/>
            <person name="Ishida K."/>
            <person name="Kim E."/>
            <person name="Koreny L."/>
            <person name="Kroth P.G."/>
            <person name="Liu Y."/>
            <person name="Malik S.B."/>
            <person name="Maier U.G."/>
            <person name="McRose D."/>
            <person name="Mock T."/>
            <person name="Neilson J.A."/>
            <person name="Onodera N.T."/>
            <person name="Poole A.M."/>
            <person name="Pritham E.J."/>
            <person name="Richards T.A."/>
            <person name="Rocap G."/>
            <person name="Roy S.W."/>
            <person name="Sarai C."/>
            <person name="Schaack S."/>
            <person name="Shirato S."/>
            <person name="Slamovits C.H."/>
            <person name="Spencer D.F."/>
            <person name="Suzuki S."/>
            <person name="Worden A.Z."/>
            <person name="Zauner S."/>
            <person name="Barry K."/>
            <person name="Bell C."/>
            <person name="Bharti A.K."/>
            <person name="Crow J.A."/>
            <person name="Grimwood J."/>
            <person name="Kramer R."/>
            <person name="Lindquist E."/>
            <person name="Lucas S."/>
            <person name="Salamov A."/>
            <person name="McFadden G.I."/>
            <person name="Lane C.E."/>
            <person name="Keeling P.J."/>
            <person name="Gray M.W."/>
            <person name="Grigoriev I.V."/>
            <person name="Archibald J.M."/>
        </authorList>
    </citation>
    <scope>NUCLEOTIDE SEQUENCE</scope>
    <source>
        <strain evidence="1 3">CCMP2712</strain>
    </source>
</reference>
<dbReference type="OMA" id="GHNDHAV"/>
<gene>
    <name evidence="1" type="ORF">GUITHDRAFT_142121</name>
</gene>
<dbReference type="GO" id="GO:0004660">
    <property type="term" value="F:protein farnesyltransferase activity"/>
    <property type="evidence" value="ECO:0007669"/>
    <property type="project" value="TreeGrafter"/>
</dbReference>
<evidence type="ECO:0000313" key="3">
    <source>
        <dbReference type="Proteomes" id="UP000011087"/>
    </source>
</evidence>
<name>L1IZD7_GUITC</name>
<accession>L1IZD7</accession>
<keyword evidence="3" id="KW-1185">Reference proteome</keyword>
<dbReference type="SUPFAM" id="SSF48439">
    <property type="entry name" value="Protein prenylyltransferase"/>
    <property type="match status" value="1"/>
</dbReference>
<dbReference type="Proteomes" id="UP000011087">
    <property type="component" value="Unassembled WGS sequence"/>
</dbReference>
<dbReference type="GO" id="GO:0005953">
    <property type="term" value="C:CAAX-protein geranylgeranyltransferase complex"/>
    <property type="evidence" value="ECO:0007669"/>
    <property type="project" value="TreeGrafter"/>
</dbReference>
<dbReference type="HOGENOM" id="CLU_1443559_0_0_1"/>
<dbReference type="STRING" id="905079.L1IZD7"/>
<dbReference type="PaxDb" id="55529-EKX41190"/>
<dbReference type="PANTHER" id="PTHR11129">
    <property type="entry name" value="PROTEIN FARNESYLTRANSFERASE ALPHA SUBUNIT/RAB GERANYLGERANYL TRANSFERASE ALPHA SUBUNIT"/>
    <property type="match status" value="1"/>
</dbReference>
<dbReference type="AlphaFoldDB" id="L1IZD7"/>
<dbReference type="Gene3D" id="1.25.40.120">
    <property type="entry name" value="Protein prenylyltransferase"/>
    <property type="match status" value="2"/>
</dbReference>
<dbReference type="RefSeq" id="XP_005828170.1">
    <property type="nucleotide sequence ID" value="XM_005828113.1"/>
</dbReference>